<dbReference type="SUPFAM" id="SSF103025">
    <property type="entry name" value="Folate-binding domain"/>
    <property type="match status" value="1"/>
</dbReference>
<comment type="caution">
    <text evidence="1">The sequence shown here is derived from an EMBL/GenBank/DDBJ whole genome shotgun (WGS) entry which is preliminary data.</text>
</comment>
<dbReference type="NCBIfam" id="TIGR03317">
    <property type="entry name" value="ygfZ_signature"/>
    <property type="match status" value="1"/>
</dbReference>
<dbReference type="Proteomes" id="UP000093336">
    <property type="component" value="Unassembled WGS sequence"/>
</dbReference>
<dbReference type="InterPro" id="IPR017703">
    <property type="entry name" value="YgfZ/GCV_T_CS"/>
</dbReference>
<evidence type="ECO:0000313" key="1">
    <source>
        <dbReference type="EMBL" id="OCH98482.1"/>
    </source>
</evidence>
<accession>A0ABX2XV18</accession>
<protein>
    <recommendedName>
        <fullName evidence="3">Glycine cleavage T protein</fullName>
    </recommendedName>
</protein>
<dbReference type="InterPro" id="IPR045179">
    <property type="entry name" value="YgfZ/GcvT"/>
</dbReference>
<dbReference type="RefSeq" id="WP_065620596.1">
    <property type="nucleotide sequence ID" value="NZ_LYOZ01000010.1"/>
</dbReference>
<gene>
    <name evidence="1" type="ORF">A8135_00105</name>
</gene>
<dbReference type="Gene3D" id="2.40.30.160">
    <property type="match status" value="1"/>
</dbReference>
<organism evidence="1 2">
    <name type="scientific">Legionella jamestowniensis</name>
    <dbReference type="NCBI Taxonomy" id="455"/>
    <lineage>
        <taxon>Bacteria</taxon>
        <taxon>Pseudomonadati</taxon>
        <taxon>Pseudomonadota</taxon>
        <taxon>Gammaproteobacteria</taxon>
        <taxon>Legionellales</taxon>
        <taxon>Legionellaceae</taxon>
        <taxon>Legionella</taxon>
    </lineage>
</organism>
<dbReference type="Gene3D" id="3.30.70.1630">
    <property type="match status" value="1"/>
</dbReference>
<evidence type="ECO:0008006" key="3">
    <source>
        <dbReference type="Google" id="ProtNLM"/>
    </source>
</evidence>
<evidence type="ECO:0000313" key="2">
    <source>
        <dbReference type="Proteomes" id="UP000093336"/>
    </source>
</evidence>
<dbReference type="Gene3D" id="3.30.70.1400">
    <property type="entry name" value="Aminomethyltransferase beta-barrel domains"/>
    <property type="match status" value="1"/>
</dbReference>
<name>A0ABX2XV18_9GAMM</name>
<reference evidence="1 2" key="1">
    <citation type="submission" date="2016-05" db="EMBL/GenBank/DDBJ databases">
        <authorList>
            <person name="Prochazka B."/>
            <person name="Indra A."/>
            <person name="Hasenberger P."/>
            <person name="Blaschitz M."/>
            <person name="Wagner L."/>
            <person name="Wewalka G."/>
            <person name="Sorschag S."/>
            <person name="Schmid D."/>
            <person name="Ruppitsch W."/>
        </authorList>
    </citation>
    <scope>NUCLEOTIDE SEQUENCE [LARGE SCALE GENOMIC DNA]</scope>
    <source>
        <strain evidence="1 2">974010_12</strain>
    </source>
</reference>
<keyword evidence="2" id="KW-1185">Reference proteome</keyword>
<dbReference type="PANTHER" id="PTHR22602:SF0">
    <property type="entry name" value="TRANSFERASE CAF17, MITOCHONDRIAL-RELATED"/>
    <property type="match status" value="1"/>
</dbReference>
<dbReference type="EMBL" id="LYOZ01000010">
    <property type="protein sequence ID" value="OCH98482.1"/>
    <property type="molecule type" value="Genomic_DNA"/>
</dbReference>
<sequence length="323" mass="37463">MNLANYPINQRPYTYDYPLENNFKLEQSKNHLFELSHLGILRLEGERAQEFLQGQLTCDLRKVNPTTMRQGAQCNLKGRILSLPDVIYWQHFQLVLPNDILLETQTSLLKTAMLSKVTIEPDDAIRIYGFYLSNPNDLLPEHALLSLKPLSALGTATFYCYCVYPNYYIFILSSEYANRFIEPFVKANQYHGSLSWHYQMLKQKQIQIYPETRGLFLPHRLDLHQSDYLSFDKGCYKGQEIIARTHYRAKLKHGLRLFTLESSAPLFAGKRLLDSHGHVEVGELVDFCPLGNNQFLIAASVLLEHPQQIRFEEQQEVISLTNF</sequence>
<proteinExistence type="predicted"/>
<dbReference type="PANTHER" id="PTHR22602">
    <property type="entry name" value="TRANSFERASE CAF17, MITOCHONDRIAL-RELATED"/>
    <property type="match status" value="1"/>
</dbReference>